<keyword evidence="10" id="KW-1185">Reference proteome</keyword>
<comment type="subcellular location">
    <subcellularLocation>
        <location evidence="7">Cytoplasm</location>
    </subcellularLocation>
</comment>
<dbReference type="InterPro" id="IPR036555">
    <property type="entry name" value="NusA_N_sf"/>
</dbReference>
<keyword evidence="4 7" id="KW-0694">RNA-binding</keyword>
<dbReference type="Gene3D" id="3.30.1480.10">
    <property type="entry name" value="NusA, N-terminal domain"/>
    <property type="match status" value="1"/>
</dbReference>
<dbReference type="InterPro" id="IPR012340">
    <property type="entry name" value="NA-bd_OB-fold"/>
</dbReference>
<evidence type="ECO:0000313" key="10">
    <source>
        <dbReference type="Proteomes" id="UP000004221"/>
    </source>
</evidence>
<evidence type="ECO:0000256" key="7">
    <source>
        <dbReference type="HAMAP-Rule" id="MF_00945"/>
    </source>
</evidence>
<dbReference type="Pfam" id="PF26594">
    <property type="entry name" value="KH_NusA_2nd"/>
    <property type="match status" value="1"/>
</dbReference>
<dbReference type="InterPro" id="IPR010213">
    <property type="entry name" value="TF_NusA"/>
</dbReference>
<keyword evidence="3 7" id="KW-0889">Transcription antitermination</keyword>
<keyword evidence="1 7" id="KW-0806">Transcription termination</keyword>
<dbReference type="RefSeq" id="WP_008475800.1">
    <property type="nucleotide sequence ID" value="NZ_CAGS01000093.1"/>
</dbReference>
<dbReference type="SUPFAM" id="SSF54814">
    <property type="entry name" value="Prokaryotic type KH domain (KH-domain type II)"/>
    <property type="match status" value="2"/>
</dbReference>
<dbReference type="InterPro" id="IPR013735">
    <property type="entry name" value="TF_NusA_N"/>
</dbReference>
<dbReference type="PROSITE" id="PS50126">
    <property type="entry name" value="S1"/>
    <property type="match status" value="1"/>
</dbReference>
<dbReference type="GO" id="GO:0005829">
    <property type="term" value="C:cytosol"/>
    <property type="evidence" value="ECO:0007669"/>
    <property type="project" value="TreeGrafter"/>
</dbReference>
<evidence type="ECO:0000259" key="8">
    <source>
        <dbReference type="PROSITE" id="PS50126"/>
    </source>
</evidence>
<dbReference type="SMART" id="SM00316">
    <property type="entry name" value="S1"/>
    <property type="match status" value="1"/>
</dbReference>
<dbReference type="InterPro" id="IPR058582">
    <property type="entry name" value="KH_NusA_2nd"/>
</dbReference>
<dbReference type="Pfam" id="PF08529">
    <property type="entry name" value="NusA_N"/>
    <property type="match status" value="1"/>
</dbReference>
<dbReference type="GO" id="GO:0003723">
    <property type="term" value="F:RNA binding"/>
    <property type="evidence" value="ECO:0007669"/>
    <property type="project" value="UniProtKB-UniRule"/>
</dbReference>
<dbReference type="InterPro" id="IPR015946">
    <property type="entry name" value="KH_dom-like_a/b"/>
</dbReference>
<dbReference type="GO" id="GO:0006353">
    <property type="term" value="P:DNA-templated transcription termination"/>
    <property type="evidence" value="ECO:0007669"/>
    <property type="project" value="UniProtKB-UniRule"/>
</dbReference>
<dbReference type="InterPro" id="IPR003029">
    <property type="entry name" value="S1_domain"/>
</dbReference>
<dbReference type="SUPFAM" id="SSF50249">
    <property type="entry name" value="Nucleic acid-binding proteins"/>
    <property type="match status" value="1"/>
</dbReference>
<accession>I4EEF5</accession>
<comment type="similarity">
    <text evidence="7">Belongs to the NusA family.</text>
</comment>
<name>I4EEF5_9BACT</name>
<dbReference type="SUPFAM" id="SSF69705">
    <property type="entry name" value="Transcription factor NusA, N-terminal domain"/>
    <property type="match status" value="1"/>
</dbReference>
<dbReference type="CDD" id="cd02134">
    <property type="entry name" value="KH-II_NusA_rpt1"/>
    <property type="match status" value="1"/>
</dbReference>
<dbReference type="EMBL" id="CAGS01000093">
    <property type="protein sequence ID" value="CCF83067.1"/>
    <property type="molecule type" value="Genomic_DNA"/>
</dbReference>
<evidence type="ECO:0000256" key="3">
    <source>
        <dbReference type="ARBA" id="ARBA00022814"/>
    </source>
</evidence>
<dbReference type="Gene3D" id="2.40.50.140">
    <property type="entry name" value="Nucleic acid-binding proteins"/>
    <property type="match status" value="1"/>
</dbReference>
<keyword evidence="2 7" id="KW-0963">Cytoplasm</keyword>
<feature type="domain" description="S1 motif" evidence="8">
    <location>
        <begin position="135"/>
        <end position="199"/>
    </location>
</feature>
<dbReference type="InterPro" id="IPR025249">
    <property type="entry name" value="TF_NusA_KH_1st"/>
</dbReference>
<dbReference type="NCBIfam" id="TIGR01953">
    <property type="entry name" value="NusA"/>
    <property type="match status" value="1"/>
</dbReference>
<dbReference type="AlphaFoldDB" id="I4EEF5"/>
<dbReference type="FunFam" id="3.30.300.20:FF:000002">
    <property type="entry name" value="Transcription termination/antitermination protein NusA"/>
    <property type="match status" value="1"/>
</dbReference>
<dbReference type="PANTHER" id="PTHR22648">
    <property type="entry name" value="TRANSCRIPTION TERMINATION FACTOR NUSA"/>
    <property type="match status" value="1"/>
</dbReference>
<sequence>MKSDFYTAIAQIAAERGIPREAVISSVEHALKTVYKKMAGTDEEVQVELDSQAGNIRIYVTKRVVEEVEDEEQEITVQEARKTHPEAVVGDIVRFDRTPKNFGRIAAQTAKQVVLQRIRDYERDSVYAEYIDRVGEVLNGIVQRADPRAVIVELGKAEAVMPAREQVPTERYRLGQRIKVYLVEVNKDARGPQLIVSRTHANLIKRLFELEVPEIYSGAVEIMAIAREPGLRSKVAVAARQEKVDPVGSCVGVRGVRIQNIVNELYGEKIDVIEWSSDVPTFISNALSPAKPISVALNEEEKIARVIVPTEQMSLAIGKDGQNARLAYKLTGWRIDIKDPESLRGQDDDILRQARAALASAPDDMMSQGRQPRLVRADGTINVREREFGPLAPELINMSVDVEVINGILNVYYNRDLRARFVFETGQQLSLSEDEGLPISSSNEPGAGRT</sequence>
<dbReference type="InterPro" id="IPR030842">
    <property type="entry name" value="TF_NusA_bacterial"/>
</dbReference>
<dbReference type="GO" id="GO:0003700">
    <property type="term" value="F:DNA-binding transcription factor activity"/>
    <property type="evidence" value="ECO:0007669"/>
    <property type="project" value="InterPro"/>
</dbReference>
<dbReference type="Pfam" id="PF13184">
    <property type="entry name" value="KH_NusA_1st"/>
    <property type="match status" value="1"/>
</dbReference>
<keyword evidence="5 7" id="KW-0805">Transcription regulation</keyword>
<dbReference type="InterPro" id="IPR009019">
    <property type="entry name" value="KH_sf_prok-type"/>
</dbReference>
<keyword evidence="6 7" id="KW-0804">Transcription</keyword>
<reference evidence="9 10" key="1">
    <citation type="journal article" date="2012" name="ISME J.">
        <title>Nitrification expanded: discovery, physiology and genomics of a nitrite-oxidizing bacterium from the phylum Chloroflexi.</title>
        <authorList>
            <person name="Sorokin D.Y."/>
            <person name="Lucker S."/>
            <person name="Vejmelkova D."/>
            <person name="Kostrikina N.A."/>
            <person name="Kleerebezem R."/>
            <person name="Rijpstra W.I."/>
            <person name="Damste J.S."/>
            <person name="Le Paslier D."/>
            <person name="Muyzer G."/>
            <person name="Wagner M."/>
            <person name="van Loosdrecht M.C."/>
            <person name="Daims H."/>
        </authorList>
    </citation>
    <scope>NUCLEOTIDE SEQUENCE [LARGE SCALE GENOMIC DNA]</scope>
    <source>
        <strain evidence="10">none</strain>
    </source>
</reference>
<dbReference type="Gene3D" id="3.30.300.20">
    <property type="match status" value="2"/>
</dbReference>
<dbReference type="InterPro" id="IPR004087">
    <property type="entry name" value="KH_dom"/>
</dbReference>
<evidence type="ECO:0000256" key="5">
    <source>
        <dbReference type="ARBA" id="ARBA00023015"/>
    </source>
</evidence>
<comment type="subunit">
    <text evidence="7">Monomer. Binds directly to the core enzyme of the DNA-dependent RNA polymerase and to nascent RNA.</text>
</comment>
<dbReference type="FunFam" id="2.40.50.140:FF:000058">
    <property type="entry name" value="Transcription termination/antitermination protein NusA"/>
    <property type="match status" value="1"/>
</dbReference>
<dbReference type="FunFam" id="3.30.300.20:FF:000005">
    <property type="entry name" value="Transcription termination/antitermination protein NusA"/>
    <property type="match status" value="1"/>
</dbReference>
<comment type="caution">
    <text evidence="9">The sequence shown here is derived from an EMBL/GenBank/DDBJ whole genome shotgun (WGS) entry which is preliminary data.</text>
</comment>
<dbReference type="CDD" id="cd22529">
    <property type="entry name" value="KH-II_NusA_rpt2"/>
    <property type="match status" value="1"/>
</dbReference>
<protein>
    <recommendedName>
        <fullName evidence="7">Transcription termination/antitermination protein NusA</fullName>
    </recommendedName>
</protein>
<proteinExistence type="inferred from homology"/>
<evidence type="ECO:0000313" key="9">
    <source>
        <dbReference type="EMBL" id="CCF83067.1"/>
    </source>
</evidence>
<dbReference type="Pfam" id="PF00575">
    <property type="entry name" value="S1"/>
    <property type="match status" value="1"/>
</dbReference>
<gene>
    <name evidence="7" type="primary">nusA</name>
    <name evidence="9" type="ORF">NITHO_1820001</name>
</gene>
<dbReference type="SMART" id="SM00322">
    <property type="entry name" value="KH"/>
    <property type="match status" value="2"/>
</dbReference>
<evidence type="ECO:0000256" key="6">
    <source>
        <dbReference type="ARBA" id="ARBA00023163"/>
    </source>
</evidence>
<organism evidence="9 10">
    <name type="scientific">Nitrolancea hollandica Lb</name>
    <dbReference type="NCBI Taxonomy" id="1129897"/>
    <lineage>
        <taxon>Bacteria</taxon>
        <taxon>Pseudomonadati</taxon>
        <taxon>Thermomicrobiota</taxon>
        <taxon>Thermomicrobia</taxon>
        <taxon>Sphaerobacterales</taxon>
        <taxon>Sphaerobacterineae</taxon>
        <taxon>Sphaerobacteraceae</taxon>
        <taxon>Nitrolancea</taxon>
    </lineage>
</organism>
<evidence type="ECO:0000256" key="2">
    <source>
        <dbReference type="ARBA" id="ARBA00022490"/>
    </source>
</evidence>
<dbReference type="CDD" id="cd04455">
    <property type="entry name" value="S1_NusA"/>
    <property type="match status" value="1"/>
</dbReference>
<dbReference type="PROSITE" id="PS50084">
    <property type="entry name" value="KH_TYPE_1"/>
    <property type="match status" value="1"/>
</dbReference>
<dbReference type="OrthoDB" id="9807233at2"/>
<dbReference type="HAMAP" id="MF_00945_B">
    <property type="entry name" value="NusA_B"/>
    <property type="match status" value="1"/>
</dbReference>
<evidence type="ECO:0000256" key="4">
    <source>
        <dbReference type="ARBA" id="ARBA00022884"/>
    </source>
</evidence>
<dbReference type="GO" id="GO:0031564">
    <property type="term" value="P:transcription antitermination"/>
    <property type="evidence" value="ECO:0007669"/>
    <property type="project" value="UniProtKB-UniRule"/>
</dbReference>
<dbReference type="PANTHER" id="PTHR22648:SF0">
    <property type="entry name" value="TRANSCRIPTION TERMINATION_ANTITERMINATION PROTEIN NUSA"/>
    <property type="match status" value="1"/>
</dbReference>
<dbReference type="FunFam" id="3.30.1480.10:FF:000002">
    <property type="entry name" value="Transcription termination/antitermination protein NusA"/>
    <property type="match status" value="1"/>
</dbReference>
<dbReference type="Proteomes" id="UP000004221">
    <property type="component" value="Unassembled WGS sequence"/>
</dbReference>
<evidence type="ECO:0000256" key="1">
    <source>
        <dbReference type="ARBA" id="ARBA00022472"/>
    </source>
</evidence>
<comment type="function">
    <text evidence="7">Participates in both transcription termination and antitermination.</text>
</comment>